<sequence>MKYWLFKTEPDVFSIDDLIREKLSYWEGVRNYQARNYLRDEVKLGDLVLFYHSRLEPPGVVGIAEVAKEASPDPYQFDPNHKYFDPKLKGTEPRWFGVHLKPHTKFDELISLDLLKKTKGLEKMVVTQKGSRLSIQPVTKKEFEIVTKLAGVTVK</sequence>
<dbReference type="CDD" id="cd21133">
    <property type="entry name" value="EVE"/>
    <property type="match status" value="1"/>
</dbReference>
<evidence type="ECO:0000313" key="2">
    <source>
        <dbReference type="EMBL" id="GBF43212.1"/>
    </source>
</evidence>
<dbReference type="Proteomes" id="UP000245206">
    <property type="component" value="Unassembled WGS sequence"/>
</dbReference>
<dbReference type="Pfam" id="PF01878">
    <property type="entry name" value="EVE"/>
    <property type="match status" value="1"/>
</dbReference>
<evidence type="ECO:0000259" key="1">
    <source>
        <dbReference type="Pfam" id="PF01878"/>
    </source>
</evidence>
<feature type="domain" description="EVE" evidence="1">
    <location>
        <begin position="2"/>
        <end position="148"/>
    </location>
</feature>
<dbReference type="SUPFAM" id="SSF88697">
    <property type="entry name" value="PUA domain-like"/>
    <property type="match status" value="1"/>
</dbReference>
<name>A0A2P2DF12_9LEPT</name>
<gene>
    <name evidence="2" type="ORF">LPTSP2_25090</name>
</gene>
<dbReference type="EMBL" id="BFAZ01000009">
    <property type="protein sequence ID" value="GBF43212.1"/>
    <property type="molecule type" value="Genomic_DNA"/>
</dbReference>
<proteinExistence type="predicted"/>
<dbReference type="InterPro" id="IPR015947">
    <property type="entry name" value="PUA-like_sf"/>
</dbReference>
<dbReference type="InterPro" id="IPR002740">
    <property type="entry name" value="EVE_domain"/>
</dbReference>
<accession>A0A2P2DF12</accession>
<dbReference type="PANTHER" id="PTHR14087:SF7">
    <property type="entry name" value="THYMOCYTE NUCLEAR PROTEIN 1"/>
    <property type="match status" value="1"/>
</dbReference>
<protein>
    <submittedName>
        <fullName evidence="2">EVE domain protein</fullName>
    </submittedName>
</protein>
<dbReference type="PANTHER" id="PTHR14087">
    <property type="entry name" value="THYMOCYTE NUCLEAR PROTEIN 1"/>
    <property type="match status" value="1"/>
</dbReference>
<keyword evidence="3" id="KW-1185">Reference proteome</keyword>
<dbReference type="RefSeq" id="WP_108960184.1">
    <property type="nucleotide sequence ID" value="NZ_BFAZ01000009.1"/>
</dbReference>
<dbReference type="OrthoDB" id="9791347at2"/>
<comment type="caution">
    <text evidence="2">The sequence shown here is derived from an EMBL/GenBank/DDBJ whole genome shotgun (WGS) entry which is preliminary data.</text>
</comment>
<evidence type="ECO:0000313" key="3">
    <source>
        <dbReference type="Proteomes" id="UP000245206"/>
    </source>
</evidence>
<dbReference type="InterPro" id="IPR047197">
    <property type="entry name" value="THYN1-like_EVE"/>
</dbReference>
<reference evidence="3" key="1">
    <citation type="journal article" date="2019" name="Microbiol. Immunol.">
        <title>Molecular and phenotypic characterization of Leptospira johnsonii sp. nov., Leptospira ellinghausenii sp. nov. and Leptospira ryugenii sp. nov. isolated from soil and water in Japan.</title>
        <authorList>
            <person name="Masuzawa T."/>
            <person name="Saito M."/>
            <person name="Nakao R."/>
            <person name="Nikaido Y."/>
            <person name="Matsumoto M."/>
            <person name="Ogawa M."/>
            <person name="Yokoyama M."/>
            <person name="Hidaka Y."/>
            <person name="Tomita J."/>
            <person name="Sakakibara K."/>
            <person name="Suzuki K."/>
            <person name="Yasuda S."/>
            <person name="Sato H."/>
            <person name="Yamaguchi M."/>
            <person name="Yoshida S.I."/>
            <person name="Koizumi N."/>
            <person name="Kawamura Y."/>
        </authorList>
    </citation>
    <scope>NUCLEOTIDE SEQUENCE [LARGE SCALE GENOMIC DNA]</scope>
    <source>
        <strain evidence="3">E18</strain>
    </source>
</reference>
<dbReference type="Gene3D" id="3.10.590.10">
    <property type="entry name" value="ph1033 like domains"/>
    <property type="match status" value="1"/>
</dbReference>
<dbReference type="AlphaFoldDB" id="A0A2P2DF12"/>
<organism evidence="2 3">
    <name type="scientific">Leptospira ellinghausenii</name>
    <dbReference type="NCBI Taxonomy" id="1917822"/>
    <lineage>
        <taxon>Bacteria</taxon>
        <taxon>Pseudomonadati</taxon>
        <taxon>Spirochaetota</taxon>
        <taxon>Spirochaetia</taxon>
        <taxon>Leptospirales</taxon>
        <taxon>Leptospiraceae</taxon>
        <taxon>Leptospira</taxon>
    </lineage>
</organism>
<dbReference type="InterPro" id="IPR052181">
    <property type="entry name" value="5hmC_binding"/>
</dbReference>